<gene>
    <name evidence="2" type="ORF">CWB73_12910</name>
</gene>
<dbReference type="EMBL" id="PNCM01000028">
    <property type="protein sequence ID" value="TMP79773.1"/>
    <property type="molecule type" value="Genomic_DNA"/>
</dbReference>
<evidence type="ECO:0000313" key="2">
    <source>
        <dbReference type="EMBL" id="TMP79773.1"/>
    </source>
</evidence>
<sequence>MWSGARPKLSRTPKGANLLKYARNFRGLTQAESAAHYGIEERTLRRWENNEYNPRWNDVVALIEDVYMMEIIQVLEGLRTEH</sequence>
<dbReference type="Proteomes" id="UP000307362">
    <property type="component" value="Unassembled WGS sequence"/>
</dbReference>
<feature type="domain" description="HTH cro/C1-type" evidence="1">
    <location>
        <begin position="19"/>
        <end position="54"/>
    </location>
</feature>
<dbReference type="AlphaFoldDB" id="A0A5S3YRX3"/>
<reference evidence="2 3" key="1">
    <citation type="submission" date="2017-12" db="EMBL/GenBank/DDBJ databases">
        <authorList>
            <person name="Paulsen S."/>
            <person name="Gram L.K."/>
        </authorList>
    </citation>
    <scope>NUCLEOTIDE SEQUENCE [LARGE SCALE GENOMIC DNA]</scope>
    <source>
        <strain evidence="2 3">S1189</strain>
    </source>
</reference>
<name>A0A5S3YRX3_9GAMM</name>
<proteinExistence type="predicted"/>
<dbReference type="Gene3D" id="1.10.260.40">
    <property type="entry name" value="lambda repressor-like DNA-binding domains"/>
    <property type="match status" value="1"/>
</dbReference>
<reference evidence="3" key="2">
    <citation type="submission" date="2019-06" db="EMBL/GenBank/DDBJ databases">
        <title>Co-occurence of chitin degradation, pigmentation and bioactivity in marine Pseudoalteromonas.</title>
        <authorList>
            <person name="Sonnenschein E.C."/>
            <person name="Bech P.K."/>
        </authorList>
    </citation>
    <scope>NUCLEOTIDE SEQUENCE [LARGE SCALE GENOMIC DNA]</scope>
    <source>
        <strain evidence="3">S1189</strain>
    </source>
</reference>
<evidence type="ECO:0000313" key="3">
    <source>
        <dbReference type="Proteomes" id="UP000307362"/>
    </source>
</evidence>
<dbReference type="PROSITE" id="PS50943">
    <property type="entry name" value="HTH_CROC1"/>
    <property type="match status" value="1"/>
</dbReference>
<dbReference type="SUPFAM" id="SSF47413">
    <property type="entry name" value="lambda repressor-like DNA-binding domains"/>
    <property type="match status" value="1"/>
</dbReference>
<dbReference type="CDD" id="cd00093">
    <property type="entry name" value="HTH_XRE"/>
    <property type="match status" value="1"/>
</dbReference>
<dbReference type="GO" id="GO:0003677">
    <property type="term" value="F:DNA binding"/>
    <property type="evidence" value="ECO:0007669"/>
    <property type="project" value="InterPro"/>
</dbReference>
<comment type="caution">
    <text evidence="2">The sequence shown here is derived from an EMBL/GenBank/DDBJ whole genome shotgun (WGS) entry which is preliminary data.</text>
</comment>
<evidence type="ECO:0000259" key="1">
    <source>
        <dbReference type="PROSITE" id="PS50943"/>
    </source>
</evidence>
<dbReference type="InterPro" id="IPR001387">
    <property type="entry name" value="Cro/C1-type_HTH"/>
</dbReference>
<accession>A0A5S3YRX3</accession>
<organism evidence="2 3">
    <name type="scientific">Pseudoalteromonas phenolica</name>
    <dbReference type="NCBI Taxonomy" id="161398"/>
    <lineage>
        <taxon>Bacteria</taxon>
        <taxon>Pseudomonadati</taxon>
        <taxon>Pseudomonadota</taxon>
        <taxon>Gammaproteobacteria</taxon>
        <taxon>Alteromonadales</taxon>
        <taxon>Pseudoalteromonadaceae</taxon>
        <taxon>Pseudoalteromonas</taxon>
    </lineage>
</organism>
<protein>
    <submittedName>
        <fullName evidence="2">XRE family transcriptional regulator</fullName>
    </submittedName>
</protein>
<dbReference type="InterPro" id="IPR010982">
    <property type="entry name" value="Lambda_DNA-bd_dom_sf"/>
</dbReference>